<dbReference type="InterPro" id="IPR036770">
    <property type="entry name" value="Ankyrin_rpt-contain_sf"/>
</dbReference>
<accession>A0A0G2YA00</accession>
<dbReference type="InterPro" id="IPR002110">
    <property type="entry name" value="Ankyrin_rpt"/>
</dbReference>
<dbReference type="Proteomes" id="UP000240461">
    <property type="component" value="Segment"/>
</dbReference>
<dbReference type="SUPFAM" id="SSF48403">
    <property type="entry name" value="Ankyrin repeat"/>
    <property type="match status" value="1"/>
</dbReference>
<proteinExistence type="predicted"/>
<dbReference type="Gene3D" id="1.25.40.20">
    <property type="entry name" value="Ankyrin repeat-containing domain"/>
    <property type="match status" value="1"/>
</dbReference>
<organism evidence="1 2">
    <name type="scientific">Acanthamoeba polyphaga mimivirus Kroon</name>
    <dbReference type="NCBI Taxonomy" id="3069720"/>
    <lineage>
        <taxon>Viruses</taxon>
        <taxon>Varidnaviria</taxon>
        <taxon>Bamfordvirae</taxon>
        <taxon>Nucleocytoviricota</taxon>
        <taxon>Megaviricetes</taxon>
        <taxon>Imitervirales</taxon>
        <taxon>Mimiviridae</taxon>
        <taxon>Megamimivirinae</taxon>
        <taxon>Mimivirus</taxon>
        <taxon>Mimivirus lagoaense</taxon>
    </lineage>
</organism>
<protein>
    <submittedName>
        <fullName evidence="1">Ankyrin repeat protein</fullName>
    </submittedName>
</protein>
<name>A0A0G2YA00_9VIRU</name>
<reference evidence="1 2" key="1">
    <citation type="submission" date="2014-10" db="EMBL/GenBank/DDBJ databases">
        <title>Pan-genome analysis of Brazilian lineage A amoebal mimiviruses.</title>
        <authorList>
            <person name="Assis F.L."/>
            <person name="Abrahao J.S."/>
            <person name="Kroon E.G."/>
            <person name="Dornas F.P."/>
            <person name="Andrade K.R."/>
            <person name="Borato P.V.M."/>
            <person name="Pilotto M.R."/>
            <person name="Benamar S."/>
            <person name="LaScola B."/>
            <person name="Colson P."/>
        </authorList>
    </citation>
    <scope>NUCLEOTIDE SEQUENCE [LARGE SCALE GENOMIC DNA]</scope>
    <source>
        <strain evidence="1 2">Kroon</strain>
    </source>
</reference>
<evidence type="ECO:0000313" key="1">
    <source>
        <dbReference type="EMBL" id="AKI79946.1"/>
    </source>
</evidence>
<sequence>MEIVSELRKAFNNNDIEKIKSNINIHYILLLKWSIYSGNDDMFHLILNTKILTKSEEIDWFFIYATILNRIKIVKSILEYSTRDSSTINYASKISASIGNYDMILLLLTYNKNPQYDSILMYAASNGYDKIVKLILDKLDSNFKKHIHETILLWAFQNEHYETIQLLIDHGFNKLVISNLLTNKNQFEVSNKYLIYFMADEEYYYQIRENIRNDQCISTIKNTYRI</sequence>
<dbReference type="SMART" id="SM00248">
    <property type="entry name" value="ANK"/>
    <property type="match status" value="3"/>
</dbReference>
<dbReference type="KEGG" id="vg:80513744"/>
<keyword evidence="2" id="KW-1185">Reference proteome</keyword>
<dbReference type="EMBL" id="KM982402">
    <property type="protein sequence ID" value="AKI79946.1"/>
    <property type="molecule type" value="Genomic_DNA"/>
</dbReference>
<evidence type="ECO:0000313" key="2">
    <source>
        <dbReference type="Proteomes" id="UP000240461"/>
    </source>
</evidence>
<dbReference type="Pfam" id="PF12796">
    <property type="entry name" value="Ank_2"/>
    <property type="match status" value="1"/>
</dbReference>